<dbReference type="InterPro" id="IPR024029">
    <property type="entry name" value="Pyridox_Oxase_FMN-dep"/>
</dbReference>
<dbReference type="InterPro" id="IPR012349">
    <property type="entry name" value="Split_barrel_FMN-bd"/>
</dbReference>
<dbReference type="PANTHER" id="PTHR42815">
    <property type="entry name" value="FAD-BINDING, PUTATIVE (AFU_ORTHOLOGUE AFUA_6G07600)-RELATED"/>
    <property type="match status" value="1"/>
</dbReference>
<dbReference type="EMBL" id="JACHXK010000003">
    <property type="protein sequence ID" value="MBB3109994.1"/>
    <property type="molecule type" value="Genomic_DNA"/>
</dbReference>
<keyword evidence="3" id="KW-1185">Reference proteome</keyword>
<dbReference type="RefSeq" id="WP_183599574.1">
    <property type="nucleotide sequence ID" value="NZ_JACHXK010000003.1"/>
</dbReference>
<sequence>MGPFQQRIESEAELRELLGHPNAIVQRKVIHRLDAHCRHFIAQSPLLFAATPDASGACDVSPRGDAPGFVHVVDEQYLVIPERPGNRRMDTYLNLLSNPHIGLIFLIPGLQEVLRINGEACLTQDPSLMAATAAHDKVPKLGIGVKVKECYMHCGKAFIRSAIWNPQEWLDQADLPIPARIIADHVNDAGIREQQVADGLRESYEQRLY</sequence>
<dbReference type="Proteomes" id="UP000570361">
    <property type="component" value="Unassembled WGS sequence"/>
</dbReference>
<dbReference type="NCBIfam" id="TIGR04025">
    <property type="entry name" value="PPOX_FMN_DR2398"/>
    <property type="match status" value="1"/>
</dbReference>
<feature type="domain" description="Pyridoxamine 5'-phosphate oxidase N-terminal" evidence="1">
    <location>
        <begin position="34"/>
        <end position="152"/>
    </location>
</feature>
<organism evidence="2 3">
    <name type="scientific">Paenibacillus phyllosphaerae</name>
    <dbReference type="NCBI Taxonomy" id="274593"/>
    <lineage>
        <taxon>Bacteria</taxon>
        <taxon>Bacillati</taxon>
        <taxon>Bacillota</taxon>
        <taxon>Bacilli</taxon>
        <taxon>Bacillales</taxon>
        <taxon>Paenibacillaceae</taxon>
        <taxon>Paenibacillus</taxon>
    </lineage>
</organism>
<dbReference type="Gene3D" id="2.30.110.10">
    <property type="entry name" value="Electron Transport, Fmn-binding Protein, Chain A"/>
    <property type="match status" value="1"/>
</dbReference>
<dbReference type="Pfam" id="PF01243">
    <property type="entry name" value="PNPOx_N"/>
    <property type="match status" value="1"/>
</dbReference>
<gene>
    <name evidence="2" type="ORF">FHS18_002057</name>
</gene>
<evidence type="ECO:0000259" key="1">
    <source>
        <dbReference type="Pfam" id="PF01243"/>
    </source>
</evidence>
<evidence type="ECO:0000313" key="3">
    <source>
        <dbReference type="Proteomes" id="UP000570361"/>
    </source>
</evidence>
<dbReference type="AlphaFoldDB" id="A0A7W5FMH1"/>
<dbReference type="SUPFAM" id="SSF50475">
    <property type="entry name" value="FMN-binding split barrel"/>
    <property type="match status" value="1"/>
</dbReference>
<comment type="caution">
    <text evidence="2">The sequence shown here is derived from an EMBL/GenBank/DDBJ whole genome shotgun (WGS) entry which is preliminary data.</text>
</comment>
<dbReference type="PANTHER" id="PTHR42815:SF2">
    <property type="entry name" value="FAD-BINDING, PUTATIVE (AFU_ORTHOLOGUE AFUA_6G07600)-RELATED"/>
    <property type="match status" value="1"/>
</dbReference>
<proteinExistence type="predicted"/>
<evidence type="ECO:0000313" key="2">
    <source>
        <dbReference type="EMBL" id="MBB3109994.1"/>
    </source>
</evidence>
<reference evidence="2 3" key="1">
    <citation type="submission" date="2020-08" db="EMBL/GenBank/DDBJ databases">
        <title>Genomic Encyclopedia of Type Strains, Phase III (KMG-III): the genomes of soil and plant-associated and newly described type strains.</title>
        <authorList>
            <person name="Whitman W."/>
        </authorList>
    </citation>
    <scope>NUCLEOTIDE SEQUENCE [LARGE SCALE GENOMIC DNA]</scope>
    <source>
        <strain evidence="2 3">CECT 5862</strain>
    </source>
</reference>
<accession>A0A7W5FMH1</accession>
<protein>
    <recommendedName>
        <fullName evidence="1">Pyridoxamine 5'-phosphate oxidase N-terminal domain-containing protein</fullName>
    </recommendedName>
</protein>
<name>A0A7W5FMH1_9BACL</name>
<dbReference type="InterPro" id="IPR011576">
    <property type="entry name" value="Pyridox_Oxase_N"/>
</dbReference>